<dbReference type="STRING" id="1395513.P343_08285"/>
<feature type="transmembrane region" description="Helical" evidence="1">
    <location>
        <begin position="41"/>
        <end position="62"/>
    </location>
</feature>
<gene>
    <name evidence="2" type="ORF">P343_08285</name>
</gene>
<reference evidence="2 3" key="1">
    <citation type="journal article" date="2013" name="Genome Announc.">
        <title>Genome Sequence of Sporolactobacillus laevolacticus DSM442, an Efficient Polymer-Grade D-Lactate Producer from Agricultural Waste Cottonseed as a Nitrogen Source.</title>
        <authorList>
            <person name="Wang H."/>
            <person name="Wang L."/>
            <person name="Ju J."/>
            <person name="Yu B."/>
            <person name="Ma Y."/>
        </authorList>
    </citation>
    <scope>NUCLEOTIDE SEQUENCE [LARGE SCALE GENOMIC DNA]</scope>
    <source>
        <strain evidence="2 3">DSM 442</strain>
    </source>
</reference>
<feature type="transmembrane region" description="Helical" evidence="1">
    <location>
        <begin position="12"/>
        <end position="29"/>
    </location>
</feature>
<dbReference type="AlphaFoldDB" id="V6IXZ4"/>
<feature type="transmembrane region" description="Helical" evidence="1">
    <location>
        <begin position="136"/>
        <end position="156"/>
    </location>
</feature>
<dbReference type="RefSeq" id="WP_023509922.1">
    <property type="nucleotide sequence ID" value="NZ_AWTC01000006.1"/>
</dbReference>
<keyword evidence="3" id="KW-1185">Reference proteome</keyword>
<evidence type="ECO:0000313" key="3">
    <source>
        <dbReference type="Proteomes" id="UP000018296"/>
    </source>
</evidence>
<keyword evidence="1" id="KW-0812">Transmembrane</keyword>
<keyword evidence="1" id="KW-0472">Membrane</keyword>
<dbReference type="PATRIC" id="fig|1395513.3.peg.1678"/>
<feature type="transmembrane region" description="Helical" evidence="1">
    <location>
        <begin position="104"/>
        <end position="124"/>
    </location>
</feature>
<evidence type="ECO:0000313" key="2">
    <source>
        <dbReference type="EMBL" id="EST12247.1"/>
    </source>
</evidence>
<organism evidence="2 3">
    <name type="scientific">Sporolactobacillus laevolacticus DSM 442</name>
    <dbReference type="NCBI Taxonomy" id="1395513"/>
    <lineage>
        <taxon>Bacteria</taxon>
        <taxon>Bacillati</taxon>
        <taxon>Bacillota</taxon>
        <taxon>Bacilli</taxon>
        <taxon>Bacillales</taxon>
        <taxon>Sporolactobacillaceae</taxon>
        <taxon>Sporolactobacillus</taxon>
    </lineage>
</organism>
<name>V6IXZ4_9BACL</name>
<keyword evidence="1" id="KW-1133">Transmembrane helix</keyword>
<dbReference type="OrthoDB" id="2618234at2"/>
<accession>V6IXZ4</accession>
<dbReference type="eggNOG" id="ENOG50330E5">
    <property type="taxonomic scope" value="Bacteria"/>
</dbReference>
<feature type="transmembrane region" description="Helical" evidence="1">
    <location>
        <begin position="74"/>
        <end position="97"/>
    </location>
</feature>
<dbReference type="EMBL" id="AWTC01000006">
    <property type="protein sequence ID" value="EST12247.1"/>
    <property type="molecule type" value="Genomic_DNA"/>
</dbReference>
<sequence>MSFKDTTINSNELFIIITGVLAYLLLFFLPKRFTRQQTFTMLLIGGYISTFFDNTVCIHPFNYYSVNDTPFMDFWDILSFVMFGPFSYFFVYAYTVIRKNRTTYFFYISIWALISMFTEALAWHAGVYHYKNGYQIFFSLPIYLIVLTLTMCYYQFFIKKQPRKNRLHK</sequence>
<evidence type="ECO:0000256" key="1">
    <source>
        <dbReference type="SAM" id="Phobius"/>
    </source>
</evidence>
<proteinExistence type="predicted"/>
<protein>
    <submittedName>
        <fullName evidence="2">Uncharacterized protein</fullName>
    </submittedName>
</protein>
<comment type="caution">
    <text evidence="2">The sequence shown here is derived from an EMBL/GenBank/DDBJ whole genome shotgun (WGS) entry which is preliminary data.</text>
</comment>
<dbReference type="Proteomes" id="UP000018296">
    <property type="component" value="Unassembled WGS sequence"/>
</dbReference>